<dbReference type="InterPro" id="IPR005248">
    <property type="entry name" value="NadD/NMNAT"/>
</dbReference>
<keyword evidence="7 10" id="KW-0067">ATP-binding</keyword>
<dbReference type="GO" id="GO:0005524">
    <property type="term" value="F:ATP binding"/>
    <property type="evidence" value="ECO:0007669"/>
    <property type="project" value="UniProtKB-KW"/>
</dbReference>
<keyword evidence="3 10" id="KW-0662">Pyridine nucleotide biosynthesis</keyword>
<dbReference type="NCBIfam" id="TIGR00482">
    <property type="entry name" value="nicotinate (nicotinamide) nucleotide adenylyltransferase"/>
    <property type="match status" value="1"/>
</dbReference>
<evidence type="ECO:0000313" key="12">
    <source>
        <dbReference type="EMBL" id="EXX86196.1"/>
    </source>
</evidence>
<evidence type="ECO:0000256" key="2">
    <source>
        <dbReference type="ARBA" id="ARBA00005019"/>
    </source>
</evidence>
<gene>
    <name evidence="10 12" type="primary">nadD</name>
    <name evidence="12" type="ORF">BG53_06830</name>
</gene>
<dbReference type="InterPro" id="IPR004821">
    <property type="entry name" value="Cyt_trans-like"/>
</dbReference>
<dbReference type="GO" id="GO:0009435">
    <property type="term" value="P:NAD+ biosynthetic process"/>
    <property type="evidence" value="ECO:0007669"/>
    <property type="project" value="UniProtKB-UniRule"/>
</dbReference>
<evidence type="ECO:0000259" key="11">
    <source>
        <dbReference type="Pfam" id="PF01467"/>
    </source>
</evidence>
<organism evidence="12 13">
    <name type="scientific">Paenibacillus darwinianus</name>
    <dbReference type="NCBI Taxonomy" id="1380763"/>
    <lineage>
        <taxon>Bacteria</taxon>
        <taxon>Bacillati</taxon>
        <taxon>Bacillota</taxon>
        <taxon>Bacilli</taxon>
        <taxon>Bacillales</taxon>
        <taxon>Paenibacillaceae</taxon>
        <taxon>Paenibacillus</taxon>
    </lineage>
</organism>
<comment type="catalytic activity">
    <reaction evidence="9 10">
        <text>nicotinate beta-D-ribonucleotide + ATP + H(+) = deamido-NAD(+) + diphosphate</text>
        <dbReference type="Rhea" id="RHEA:22860"/>
        <dbReference type="ChEBI" id="CHEBI:15378"/>
        <dbReference type="ChEBI" id="CHEBI:30616"/>
        <dbReference type="ChEBI" id="CHEBI:33019"/>
        <dbReference type="ChEBI" id="CHEBI:57502"/>
        <dbReference type="ChEBI" id="CHEBI:58437"/>
        <dbReference type="EC" id="2.7.7.18"/>
    </reaction>
</comment>
<accession>A0A9W5W6M8</accession>
<comment type="similarity">
    <text evidence="10">Belongs to the NadD family.</text>
</comment>
<dbReference type="InterPro" id="IPR014729">
    <property type="entry name" value="Rossmann-like_a/b/a_fold"/>
</dbReference>
<keyword evidence="4 10" id="KW-0808">Transferase</keyword>
<evidence type="ECO:0000256" key="4">
    <source>
        <dbReference type="ARBA" id="ARBA00022679"/>
    </source>
</evidence>
<comment type="caution">
    <text evidence="12">The sequence shown here is derived from an EMBL/GenBank/DDBJ whole genome shotgun (WGS) entry which is preliminary data.</text>
</comment>
<evidence type="ECO:0000313" key="13">
    <source>
        <dbReference type="Proteomes" id="UP000053750"/>
    </source>
</evidence>
<dbReference type="NCBIfam" id="NF000840">
    <property type="entry name" value="PRK00071.1-3"/>
    <property type="match status" value="1"/>
</dbReference>
<evidence type="ECO:0000256" key="10">
    <source>
        <dbReference type="HAMAP-Rule" id="MF_00244"/>
    </source>
</evidence>
<feature type="domain" description="Cytidyltransferase-like" evidence="11">
    <location>
        <begin position="5"/>
        <end position="168"/>
    </location>
</feature>
<dbReference type="RefSeq" id="WP_036580984.1">
    <property type="nucleotide sequence ID" value="NZ_KK082168.1"/>
</dbReference>
<protein>
    <recommendedName>
        <fullName evidence="10">Probable nicotinate-nucleotide adenylyltransferase</fullName>
        <ecNumber evidence="10">2.7.7.18</ecNumber>
    </recommendedName>
    <alternativeName>
        <fullName evidence="10">Deamido-NAD(+) diphosphorylase</fullName>
    </alternativeName>
    <alternativeName>
        <fullName evidence="10">Deamido-NAD(+) pyrophosphorylase</fullName>
    </alternativeName>
    <alternativeName>
        <fullName evidence="10">Nicotinate mononucleotide adenylyltransferase</fullName>
        <shortName evidence="10">NaMN adenylyltransferase</shortName>
    </alternativeName>
</protein>
<dbReference type="PANTHER" id="PTHR39321:SF3">
    <property type="entry name" value="PHOSPHOPANTETHEINE ADENYLYLTRANSFERASE"/>
    <property type="match status" value="1"/>
</dbReference>
<evidence type="ECO:0000256" key="8">
    <source>
        <dbReference type="ARBA" id="ARBA00023027"/>
    </source>
</evidence>
<dbReference type="EC" id="2.7.7.18" evidence="10"/>
<comment type="function">
    <text evidence="1 10">Catalyzes the reversible adenylation of nicotinate mononucleotide (NaMN) to nicotinic acid adenine dinucleotide (NaAD).</text>
</comment>
<evidence type="ECO:0000256" key="5">
    <source>
        <dbReference type="ARBA" id="ARBA00022695"/>
    </source>
</evidence>
<dbReference type="AlphaFoldDB" id="A0A9W5W6M8"/>
<name>A0A9W5W6M8_9BACL</name>
<evidence type="ECO:0000256" key="1">
    <source>
        <dbReference type="ARBA" id="ARBA00002324"/>
    </source>
</evidence>
<reference evidence="12 13" key="1">
    <citation type="submission" date="2014-02" db="EMBL/GenBank/DDBJ databases">
        <title>Genome sequence of Paenibacillus darwinianus reveals adaptive mechanisms for survival in Antarctic soils.</title>
        <authorList>
            <person name="Dsouza M."/>
            <person name="Taylor M.W."/>
            <person name="Turner S.J."/>
            <person name="Aislabie J."/>
        </authorList>
    </citation>
    <scope>NUCLEOTIDE SEQUENCE [LARGE SCALE GENOMIC DNA]</scope>
    <source>
        <strain evidence="12 13">CE1</strain>
    </source>
</reference>
<dbReference type="GO" id="GO:0004515">
    <property type="term" value="F:nicotinate-nucleotide adenylyltransferase activity"/>
    <property type="evidence" value="ECO:0007669"/>
    <property type="project" value="UniProtKB-UniRule"/>
</dbReference>
<comment type="pathway">
    <text evidence="2 10">Cofactor biosynthesis; NAD(+) biosynthesis; deamido-NAD(+) from nicotinate D-ribonucleotide: step 1/1.</text>
</comment>
<proteinExistence type="inferred from homology"/>
<evidence type="ECO:0000256" key="6">
    <source>
        <dbReference type="ARBA" id="ARBA00022741"/>
    </source>
</evidence>
<dbReference type="OrthoDB" id="5295945at2"/>
<keyword evidence="8 10" id="KW-0520">NAD</keyword>
<dbReference type="Proteomes" id="UP000053750">
    <property type="component" value="Unassembled WGS sequence"/>
</dbReference>
<dbReference type="NCBIfam" id="TIGR00125">
    <property type="entry name" value="cyt_tran_rel"/>
    <property type="match status" value="1"/>
</dbReference>
<dbReference type="CDD" id="cd02165">
    <property type="entry name" value="NMNAT"/>
    <property type="match status" value="1"/>
</dbReference>
<evidence type="ECO:0000256" key="9">
    <source>
        <dbReference type="ARBA" id="ARBA00048721"/>
    </source>
</evidence>
<dbReference type="Pfam" id="PF01467">
    <property type="entry name" value="CTP_transf_like"/>
    <property type="match status" value="1"/>
</dbReference>
<sequence>MQVGIMGGTFDPIHIGHMVAAETAREAGGLDEVWFIPSAMPPLKNGEPSASGEQRLEMVYRAVDFQPYFRAMDIELERGGVSYSIDTVRELQALYPGRAFTYIIGADRLNDLGSWRRVEELAELVSFIGLERPGHLIDAASLPSFISGKLRIVQMPQLDVSSTDIRGRRAAGRSIRFLVPDKVYSFIIRNHLYET</sequence>
<dbReference type="Gene3D" id="3.40.50.620">
    <property type="entry name" value="HUPs"/>
    <property type="match status" value="1"/>
</dbReference>
<dbReference type="SUPFAM" id="SSF52374">
    <property type="entry name" value="Nucleotidylyl transferase"/>
    <property type="match status" value="1"/>
</dbReference>
<evidence type="ECO:0000256" key="7">
    <source>
        <dbReference type="ARBA" id="ARBA00022840"/>
    </source>
</evidence>
<dbReference type="HAMAP" id="MF_00244">
    <property type="entry name" value="NaMN_adenylyltr"/>
    <property type="match status" value="1"/>
</dbReference>
<keyword evidence="13" id="KW-1185">Reference proteome</keyword>
<dbReference type="EMBL" id="JFHU01000198">
    <property type="protein sequence ID" value="EXX86196.1"/>
    <property type="molecule type" value="Genomic_DNA"/>
</dbReference>
<keyword evidence="6 10" id="KW-0547">Nucleotide-binding</keyword>
<keyword evidence="5 10" id="KW-0548">Nucleotidyltransferase</keyword>
<dbReference type="PANTHER" id="PTHR39321">
    <property type="entry name" value="NICOTINATE-NUCLEOTIDE ADENYLYLTRANSFERASE-RELATED"/>
    <property type="match status" value="1"/>
</dbReference>
<evidence type="ECO:0000256" key="3">
    <source>
        <dbReference type="ARBA" id="ARBA00022642"/>
    </source>
</evidence>